<dbReference type="CDD" id="cd13399">
    <property type="entry name" value="Slt35-like"/>
    <property type="match status" value="1"/>
</dbReference>
<keyword evidence="4" id="KW-1185">Reference proteome</keyword>
<dbReference type="AlphaFoldDB" id="A0A1P8ULL5"/>
<sequence>MLLGGCATSRAELKPTGNSAFAQRPEVREYIDQLVRKDGFDKAELQRQFDRVKLQPAVIAAIKRPAESLPWYKYRRIFLTPARVRGGVAFWHKYRSALERAQKVYGVPPQMVTAIIGVETYYGRHMGRWPVFDSLATLGFDYPPRARFFQSQLTQFLLLARQEKIDPFAVKGSYAGAMGMGQFMPGSYRAYAVDFDDNGQRDLWNDPIDAIGSVANYLAVHGWQAGAGVAVPASVKGDPYATRRPAARPALTLAQLRAQGIRPQARLAGGGPYSVIRLDAAGGPEYWVGAKNFYVIMRYNYSPLYAMAVYQLSQDIKRAYHQGASGDAQ</sequence>
<dbReference type="PANTHER" id="PTHR30163:SF9">
    <property type="entry name" value="MEMBRANE-BOUND LYTIC MUREIN TRANSGLYCOSYLASE B"/>
    <property type="match status" value="1"/>
</dbReference>
<evidence type="ECO:0000313" key="4">
    <source>
        <dbReference type="Proteomes" id="UP000243807"/>
    </source>
</evidence>
<name>A0A1P8ULL5_9GAMM</name>
<dbReference type="SUPFAM" id="SSF53955">
    <property type="entry name" value="Lysozyme-like"/>
    <property type="match status" value="1"/>
</dbReference>
<feature type="domain" description="Transglycosylase SLT" evidence="2">
    <location>
        <begin position="24"/>
        <end position="314"/>
    </location>
</feature>
<dbReference type="Proteomes" id="UP000243807">
    <property type="component" value="Chromosome"/>
</dbReference>
<evidence type="ECO:0000313" key="3">
    <source>
        <dbReference type="EMBL" id="APZ44730.1"/>
    </source>
</evidence>
<feature type="active site" evidence="1">
    <location>
        <position position="119"/>
    </location>
</feature>
<accession>A0A1P8ULL5</accession>
<dbReference type="FunFam" id="1.10.8.350:FF:000001">
    <property type="entry name" value="Lytic murein transglycosylase B"/>
    <property type="match status" value="1"/>
</dbReference>
<reference evidence="3 4" key="1">
    <citation type="submission" date="2017-01" db="EMBL/GenBank/DDBJ databases">
        <title>Draft sequence of Acidihalobacter ferrooxidans strain DSM 14175 (strain V8).</title>
        <authorList>
            <person name="Khaleque H.N."/>
            <person name="Ramsay J.P."/>
            <person name="Murphy R.J.T."/>
            <person name="Kaksonen A.H."/>
            <person name="Boxall N.J."/>
            <person name="Watkin E.L.J."/>
        </authorList>
    </citation>
    <scope>NUCLEOTIDE SEQUENCE [LARGE SCALE GENOMIC DNA]</scope>
    <source>
        <strain evidence="3 4">V8</strain>
    </source>
</reference>
<dbReference type="GO" id="GO:0008933">
    <property type="term" value="F:peptidoglycan lytic transglycosylase activity"/>
    <property type="evidence" value="ECO:0007669"/>
    <property type="project" value="TreeGrafter"/>
</dbReference>
<dbReference type="NCBIfam" id="TIGR02282">
    <property type="entry name" value="MltB"/>
    <property type="match status" value="1"/>
</dbReference>
<dbReference type="KEGG" id="afy:BW247_14290"/>
<gene>
    <name evidence="3" type="ORF">BW247_14290</name>
</gene>
<protein>
    <submittedName>
        <fullName evidence="3">Lytic murein transglycosylase B</fullName>
    </submittedName>
</protein>
<dbReference type="PANTHER" id="PTHR30163">
    <property type="entry name" value="MEMBRANE-BOUND LYTIC MUREIN TRANSGLYCOSYLASE B"/>
    <property type="match status" value="1"/>
</dbReference>
<dbReference type="GO" id="GO:0009253">
    <property type="term" value="P:peptidoglycan catabolic process"/>
    <property type="evidence" value="ECO:0007669"/>
    <property type="project" value="TreeGrafter"/>
</dbReference>
<dbReference type="EMBL" id="CP019434">
    <property type="protein sequence ID" value="APZ44730.1"/>
    <property type="molecule type" value="Genomic_DNA"/>
</dbReference>
<proteinExistence type="predicted"/>
<dbReference type="InterPro" id="IPR043426">
    <property type="entry name" value="MltB-like"/>
</dbReference>
<dbReference type="STRING" id="1765967.BW247_14290"/>
<evidence type="ECO:0000259" key="2">
    <source>
        <dbReference type="Pfam" id="PF13406"/>
    </source>
</evidence>
<organism evidence="3 4">
    <name type="scientific">Acidihalobacter ferrooxydans</name>
    <dbReference type="NCBI Taxonomy" id="1765967"/>
    <lineage>
        <taxon>Bacteria</taxon>
        <taxon>Pseudomonadati</taxon>
        <taxon>Pseudomonadota</taxon>
        <taxon>Gammaproteobacteria</taxon>
        <taxon>Chromatiales</taxon>
        <taxon>Ectothiorhodospiraceae</taxon>
        <taxon>Acidihalobacter</taxon>
    </lineage>
</organism>
<dbReference type="InterPro" id="IPR023346">
    <property type="entry name" value="Lysozyme-like_dom_sf"/>
</dbReference>
<dbReference type="InterPro" id="IPR031304">
    <property type="entry name" value="SLT_2"/>
</dbReference>
<dbReference type="InterPro" id="IPR011757">
    <property type="entry name" value="Lytic_transglycosylase_MltB"/>
</dbReference>
<dbReference type="Pfam" id="PF13406">
    <property type="entry name" value="SLT_2"/>
    <property type="match status" value="1"/>
</dbReference>
<dbReference type="Gene3D" id="1.10.530.10">
    <property type="match status" value="1"/>
</dbReference>
<evidence type="ECO:0000256" key="1">
    <source>
        <dbReference type="PIRSR" id="PIRSR611757-1"/>
    </source>
</evidence>
<dbReference type="Gene3D" id="1.10.8.350">
    <property type="entry name" value="Bacterial muramidase"/>
    <property type="match status" value="1"/>
</dbReference>